<dbReference type="Proteomes" id="UP000639859">
    <property type="component" value="Unassembled WGS sequence"/>
</dbReference>
<feature type="transmembrane region" description="Helical" evidence="1">
    <location>
        <begin position="101"/>
        <end position="121"/>
    </location>
</feature>
<keyword evidence="1" id="KW-0472">Membrane</keyword>
<proteinExistence type="predicted"/>
<dbReference type="RefSeq" id="WP_198577864.1">
    <property type="nucleotide sequence ID" value="NZ_JADWOX010000017.1"/>
</dbReference>
<gene>
    <name evidence="2" type="ORF">I4Q42_20030</name>
</gene>
<evidence type="ECO:0000256" key="1">
    <source>
        <dbReference type="SAM" id="Phobius"/>
    </source>
</evidence>
<keyword evidence="1" id="KW-0812">Transmembrane</keyword>
<feature type="transmembrane region" description="Helical" evidence="1">
    <location>
        <begin position="17"/>
        <end position="37"/>
    </location>
</feature>
<protein>
    <submittedName>
        <fullName evidence="2">Uncharacterized protein</fullName>
    </submittedName>
</protein>
<evidence type="ECO:0000313" key="3">
    <source>
        <dbReference type="Proteomes" id="UP000639859"/>
    </source>
</evidence>
<comment type="caution">
    <text evidence="2">The sequence shown here is derived from an EMBL/GenBank/DDBJ whole genome shotgun (WGS) entry which is preliminary data.</text>
</comment>
<organism evidence="2 3">
    <name type="scientific">Caulobacter hibisci</name>
    <dbReference type="NCBI Taxonomy" id="2035993"/>
    <lineage>
        <taxon>Bacteria</taxon>
        <taxon>Pseudomonadati</taxon>
        <taxon>Pseudomonadota</taxon>
        <taxon>Alphaproteobacteria</taxon>
        <taxon>Caulobacterales</taxon>
        <taxon>Caulobacteraceae</taxon>
        <taxon>Caulobacter</taxon>
    </lineage>
</organism>
<reference evidence="2 3" key="1">
    <citation type="submission" date="2020-11" db="EMBL/GenBank/DDBJ databases">
        <title>genome sequence of strain KACC 18849.</title>
        <authorList>
            <person name="Gao J."/>
            <person name="Zhang X."/>
        </authorList>
    </citation>
    <scope>NUCLEOTIDE SEQUENCE [LARGE SCALE GENOMIC DNA]</scope>
    <source>
        <strain evidence="2 3">KACC 18849</strain>
    </source>
</reference>
<feature type="transmembrane region" description="Helical" evidence="1">
    <location>
        <begin position="67"/>
        <end position="89"/>
    </location>
</feature>
<accession>A0ABS0T2S7</accession>
<dbReference type="EMBL" id="JADWOX010000017">
    <property type="protein sequence ID" value="MBI1685964.1"/>
    <property type="molecule type" value="Genomic_DNA"/>
</dbReference>
<evidence type="ECO:0000313" key="2">
    <source>
        <dbReference type="EMBL" id="MBI1685964.1"/>
    </source>
</evidence>
<keyword evidence="3" id="KW-1185">Reference proteome</keyword>
<name>A0ABS0T2S7_9CAUL</name>
<keyword evidence="1" id="KW-1133">Transmembrane helix</keyword>
<sequence>MIWARDYDGEFSQTERVLGWALTFGMAGLFLAGLSWVDSRNDMRLATAVAATPNVVASWRLEAPWGWLTWPVGFTPFFFVPGLFGVMNWRLHPALGRRVRGIVLTLLVLAMGGVLATIAAFSGHQRGVASLDGVVWLKDKQVVARAPWRAATGVNIACRAEGRSNRLKPTYIVRFQGDRSADLSPDWGEPILDWMDRLDNVPNVLASVPTSVDRSDLFECVALHSRGLDEEDRARLKRILGLPADNIDGVG</sequence>